<comment type="similarity">
    <text evidence="6">Belongs to the CarA family.</text>
</comment>
<feature type="binding site" evidence="6">
    <location>
        <position position="46"/>
    </location>
    <ligand>
        <name>L-glutamine</name>
        <dbReference type="ChEBI" id="CHEBI:58359"/>
    </ligand>
</feature>
<comment type="pathway">
    <text evidence="6">Pyrimidine metabolism; UMP biosynthesis via de novo pathway; (S)-dihydroorotate from bicarbonate: step 1/3.</text>
</comment>
<evidence type="ECO:0000313" key="9">
    <source>
        <dbReference type="Proteomes" id="UP000812672"/>
    </source>
</evidence>
<keyword evidence="6" id="KW-0028">Amino-acid biosynthesis</keyword>
<keyword evidence="6" id="KW-0055">Arginine biosynthesis</keyword>
<dbReference type="InterPro" id="IPR035686">
    <property type="entry name" value="CPSase_GATase1"/>
</dbReference>
<comment type="caution">
    <text evidence="8">The sequence shown here is derived from an EMBL/GenBank/DDBJ whole genome shotgun (WGS) entry which is preliminary data.</text>
</comment>
<evidence type="ECO:0000313" key="8">
    <source>
        <dbReference type="EMBL" id="MBU6080294.1"/>
    </source>
</evidence>
<dbReference type="PANTHER" id="PTHR43418">
    <property type="entry name" value="MULTIFUNCTIONAL TRYPTOPHAN BIOSYNTHESIS PROTEIN-RELATED"/>
    <property type="match status" value="1"/>
</dbReference>
<evidence type="ECO:0000256" key="1">
    <source>
        <dbReference type="ARBA" id="ARBA00022598"/>
    </source>
</evidence>
<feature type="binding site" evidence="6">
    <location>
        <position position="218"/>
    </location>
    <ligand>
        <name>L-glutamine</name>
        <dbReference type="ChEBI" id="CHEBI:58359"/>
    </ligand>
</feature>
<dbReference type="CDD" id="cd01744">
    <property type="entry name" value="GATase1_CPSase"/>
    <property type="match status" value="1"/>
</dbReference>
<evidence type="ECO:0000256" key="6">
    <source>
        <dbReference type="HAMAP-Rule" id="MF_01209"/>
    </source>
</evidence>
<keyword evidence="9" id="KW-1185">Reference proteome</keyword>
<keyword evidence="6" id="KW-0665">Pyrimidine biosynthesis</keyword>
<organism evidence="8 9">
    <name type="scientific">Allobacillus halotolerans</name>
    <dbReference type="NCBI Taxonomy" id="570278"/>
    <lineage>
        <taxon>Bacteria</taxon>
        <taxon>Bacillati</taxon>
        <taxon>Bacillota</taxon>
        <taxon>Bacilli</taxon>
        <taxon>Bacillales</taxon>
        <taxon>Bacillaceae</taxon>
        <taxon>Allobacillus</taxon>
    </lineage>
</organism>
<protein>
    <recommendedName>
        <fullName evidence="6">Carbamoyl phosphate synthase small chain</fullName>
        <ecNumber evidence="6">6.3.5.5</ecNumber>
    </recommendedName>
    <alternativeName>
        <fullName evidence="6">Carbamoyl phosphate synthetase glutamine chain</fullName>
    </alternativeName>
</protein>
<dbReference type="InterPro" id="IPR017926">
    <property type="entry name" value="GATASE"/>
</dbReference>
<feature type="binding site" evidence="6">
    <location>
        <position position="220"/>
    </location>
    <ligand>
        <name>L-glutamine</name>
        <dbReference type="ChEBI" id="CHEBI:58359"/>
    </ligand>
</feature>
<comment type="catalytic activity">
    <reaction evidence="5 6">
        <text>hydrogencarbonate + L-glutamine + 2 ATP + H2O = carbamoyl phosphate + L-glutamate + 2 ADP + phosphate + 2 H(+)</text>
        <dbReference type="Rhea" id="RHEA:18633"/>
        <dbReference type="ChEBI" id="CHEBI:15377"/>
        <dbReference type="ChEBI" id="CHEBI:15378"/>
        <dbReference type="ChEBI" id="CHEBI:17544"/>
        <dbReference type="ChEBI" id="CHEBI:29985"/>
        <dbReference type="ChEBI" id="CHEBI:30616"/>
        <dbReference type="ChEBI" id="CHEBI:43474"/>
        <dbReference type="ChEBI" id="CHEBI:58228"/>
        <dbReference type="ChEBI" id="CHEBI:58359"/>
        <dbReference type="ChEBI" id="CHEBI:456216"/>
        <dbReference type="EC" id="6.3.5.5"/>
    </reaction>
</comment>
<dbReference type="EMBL" id="JAHLZF010000004">
    <property type="protein sequence ID" value="MBU6080294.1"/>
    <property type="molecule type" value="Genomic_DNA"/>
</dbReference>
<dbReference type="InterPro" id="IPR002474">
    <property type="entry name" value="CarbamoylP_synth_ssu_N"/>
</dbReference>
<comment type="subunit">
    <text evidence="6">Composed of two chains; the small (or glutamine) chain promotes the hydrolysis of glutamine to ammonia, which is used by the large (or ammonia) chain to synthesize carbamoyl phosphate. Tetramer of heterodimers (alpha,beta)4.</text>
</comment>
<feature type="region of interest" description="CPSase" evidence="6">
    <location>
        <begin position="1"/>
        <end position="170"/>
    </location>
</feature>
<comment type="catalytic activity">
    <reaction evidence="6">
        <text>L-glutamine + H2O = L-glutamate + NH4(+)</text>
        <dbReference type="Rhea" id="RHEA:15889"/>
        <dbReference type="ChEBI" id="CHEBI:15377"/>
        <dbReference type="ChEBI" id="CHEBI:28938"/>
        <dbReference type="ChEBI" id="CHEBI:29985"/>
        <dbReference type="ChEBI" id="CHEBI:58359"/>
    </reaction>
</comment>
<accession>A0ABS6GMD6</accession>
<feature type="binding site" evidence="6">
    <location>
        <position position="249"/>
    </location>
    <ligand>
        <name>L-glutamine</name>
        <dbReference type="ChEBI" id="CHEBI:58359"/>
    </ligand>
</feature>
<dbReference type="Pfam" id="PF00988">
    <property type="entry name" value="CPSase_sm_chain"/>
    <property type="match status" value="1"/>
</dbReference>
<evidence type="ECO:0000259" key="7">
    <source>
        <dbReference type="SMART" id="SM01097"/>
    </source>
</evidence>
<gene>
    <name evidence="6" type="primary">carA</name>
    <name evidence="8" type="ORF">KQ486_04635</name>
</gene>
<evidence type="ECO:0000256" key="3">
    <source>
        <dbReference type="ARBA" id="ARBA00022840"/>
    </source>
</evidence>
<comment type="caution">
    <text evidence="6">Lacks conserved residue(s) required for the propagation of feature annotation.</text>
</comment>
<dbReference type="HAMAP" id="MF_01209">
    <property type="entry name" value="CPSase_S_chain"/>
    <property type="match status" value="1"/>
</dbReference>
<name>A0ABS6GMD6_9BACI</name>
<feature type="domain" description="Carbamoyl-phosphate synthase small subunit N-terminal" evidence="7">
    <location>
        <begin position="2"/>
        <end position="130"/>
    </location>
</feature>
<dbReference type="PANTHER" id="PTHR43418:SF7">
    <property type="entry name" value="CARBAMOYL-PHOSPHATE SYNTHASE SMALL CHAIN"/>
    <property type="match status" value="1"/>
</dbReference>
<dbReference type="PROSITE" id="PS51273">
    <property type="entry name" value="GATASE_TYPE_1"/>
    <property type="match status" value="1"/>
</dbReference>
<dbReference type="RefSeq" id="WP_216686906.1">
    <property type="nucleotide sequence ID" value="NZ_CAUPKR010000020.1"/>
</dbReference>
<dbReference type="InterPro" id="IPR050472">
    <property type="entry name" value="Anth_synth/Amidotransfase"/>
</dbReference>
<sequence length="367" mass="40854">MNKRRLVLEDGTVMDGIGFGYQGEVNGEMIFNTGMTGYEHVLSDPSYCGQLVVMTSPKISTNGINQSDCVSSYMNGLIVKDYGNSPNRSQDAKDLNSFLLDQQIPGLANIDTRMLTKHIRQFGTLKGSIVDADTPIDMTIKKLKSVKDSSDHVQKVSTQKPYVIPGKGANIVIIDLGMKHSILKELTARDCQVTVVPYNYSADQILQLKPDGILISSGPGNPKNLPETIATIQQLPRHIPVFGIGLGHQVMALALGADTEKMLNGHHGNNYPVKDLLKQKSYMTSQNHLYSVSRNSLRNTDLEITHIGLNEDSIEGLRHKSYSYFSVQFQPEGKPGPEDMHYLYDEFLIKIQHHQAKNEEDVYAEKY</sequence>
<keyword evidence="3 6" id="KW-0067">ATP-binding</keyword>
<dbReference type="Proteomes" id="UP000812672">
    <property type="component" value="Unassembled WGS sequence"/>
</dbReference>
<dbReference type="Pfam" id="PF00117">
    <property type="entry name" value="GATase"/>
    <property type="match status" value="1"/>
</dbReference>
<feature type="active site" evidence="6">
    <location>
        <position position="332"/>
    </location>
</feature>
<evidence type="ECO:0000256" key="5">
    <source>
        <dbReference type="ARBA" id="ARBA00048816"/>
    </source>
</evidence>
<feature type="binding site" evidence="6">
    <location>
        <position position="290"/>
    </location>
    <ligand>
        <name>L-glutamine</name>
        <dbReference type="ChEBI" id="CHEBI:58359"/>
    </ligand>
</feature>
<keyword evidence="1 6" id="KW-0436">Ligase</keyword>
<keyword evidence="2 6" id="KW-0547">Nucleotide-binding</keyword>
<reference evidence="8 9" key="1">
    <citation type="journal article" date="2011" name="Int. J. Syst. Evol. Microbiol.">
        <title>Allobacillus halotolerans gen. nov., sp. nov. isolated from shrimp paste.</title>
        <authorList>
            <person name="Sheu S.Y."/>
            <person name="Arun A.B."/>
            <person name="Jiang S.R."/>
            <person name="Young C.C."/>
            <person name="Chen W.M."/>
        </authorList>
    </citation>
    <scope>NUCLEOTIDE SEQUENCE [LARGE SCALE GENOMIC DNA]</scope>
    <source>
        <strain evidence="8 9">LMG 24826</strain>
    </source>
</reference>
<keyword evidence="4 6" id="KW-0315">Glutamine amidotransferase</keyword>
<dbReference type="SMART" id="SM01097">
    <property type="entry name" value="CPSase_sm_chain"/>
    <property type="match status" value="1"/>
</dbReference>
<dbReference type="NCBIfam" id="NF009475">
    <property type="entry name" value="PRK12838.1"/>
    <property type="match status" value="1"/>
</dbReference>
<feature type="binding site" evidence="6">
    <location>
        <position position="246"/>
    </location>
    <ligand>
        <name>L-glutamine</name>
        <dbReference type="ChEBI" id="CHEBI:58359"/>
    </ligand>
</feature>
<comment type="function">
    <text evidence="6">Small subunit of the glutamine-dependent carbamoyl phosphate synthetase (CPSase). CPSase catalyzes the formation of carbamoyl phosphate from the ammonia moiety of glutamine, carbonate, and phosphate donated by ATP, constituting the first step of 2 biosynthetic pathways, one leading to arginine and/or urea and the other to pyrimidine nucleotides. The small subunit (glutamine amidotransferase) binds and cleaves glutamine to supply the large subunit with the substrate ammonia.</text>
</comment>
<dbReference type="InterPro" id="IPR006274">
    <property type="entry name" value="CarbamoylP_synth_ssu"/>
</dbReference>
<evidence type="ECO:0000256" key="2">
    <source>
        <dbReference type="ARBA" id="ARBA00022741"/>
    </source>
</evidence>
<proteinExistence type="inferred from homology"/>
<evidence type="ECO:0000256" key="4">
    <source>
        <dbReference type="ARBA" id="ARBA00022962"/>
    </source>
</evidence>
<dbReference type="EC" id="6.3.5.5" evidence="6"/>
<comment type="pathway">
    <text evidence="6">Amino-acid biosynthesis; L-arginine biosynthesis; carbamoyl phosphate from bicarbonate: step 1/1.</text>
</comment>
<dbReference type="NCBIfam" id="TIGR01368">
    <property type="entry name" value="CPSaseIIsmall"/>
    <property type="match status" value="1"/>
</dbReference>
<feature type="binding site" evidence="6">
    <location>
        <position position="287"/>
    </location>
    <ligand>
        <name>L-glutamine</name>
        <dbReference type="ChEBI" id="CHEBI:58359"/>
    </ligand>
</feature>